<evidence type="ECO:0000313" key="11">
    <source>
        <dbReference type="Proteomes" id="UP000031802"/>
    </source>
</evidence>
<dbReference type="Gene3D" id="3.20.20.140">
    <property type="entry name" value="Metal-dependent hydrolases"/>
    <property type="match status" value="1"/>
</dbReference>
<dbReference type="EMBL" id="JJMU01000026">
    <property type="protein sequence ID" value="KGE14421.1"/>
    <property type="molecule type" value="Genomic_DNA"/>
</dbReference>
<reference evidence="11" key="1">
    <citation type="submission" date="2014-04" db="EMBL/GenBank/DDBJ databases">
        <title>Whole-Genome optical mapping and complete genome sequence of Sphingobacterium deserti sp. nov., a new spaces isolated from desert in the west of China.</title>
        <authorList>
            <person name="Teng C."/>
            <person name="Zhou Z."/>
            <person name="Li X."/>
            <person name="Chen M."/>
            <person name="Lin M."/>
            <person name="Wang L."/>
            <person name="Su S."/>
            <person name="Zhang C."/>
            <person name="Zhang W."/>
        </authorList>
    </citation>
    <scope>NUCLEOTIDE SEQUENCE [LARGE SCALE GENOMIC DNA]</scope>
    <source>
        <strain evidence="11">ACCC05744</strain>
    </source>
</reference>
<organism evidence="10 11">
    <name type="scientific">Sphingobacterium deserti</name>
    <dbReference type="NCBI Taxonomy" id="1229276"/>
    <lineage>
        <taxon>Bacteria</taxon>
        <taxon>Pseudomonadati</taxon>
        <taxon>Bacteroidota</taxon>
        <taxon>Sphingobacteriia</taxon>
        <taxon>Sphingobacteriales</taxon>
        <taxon>Sphingobacteriaceae</taxon>
        <taxon>Sphingobacterium</taxon>
    </lineage>
</organism>
<feature type="binding site" evidence="8">
    <location>
        <position position="129"/>
    </location>
    <ligand>
        <name>Zn(2+)</name>
        <dbReference type="ChEBI" id="CHEBI:29105"/>
    </ligand>
</feature>
<dbReference type="InterPro" id="IPR003764">
    <property type="entry name" value="GlcNAc_6-P_deAcase"/>
</dbReference>
<protein>
    <submittedName>
        <fullName evidence="10">N-acetylglucosamine-6-phosphate deacetylase</fullName>
    </submittedName>
</protein>
<feature type="binding site" evidence="7">
    <location>
        <position position="250"/>
    </location>
    <ligand>
        <name>substrate</name>
    </ligand>
</feature>
<evidence type="ECO:0000256" key="1">
    <source>
        <dbReference type="ARBA" id="ARBA00010716"/>
    </source>
</evidence>
<feature type="binding site" evidence="7">
    <location>
        <begin position="218"/>
        <end position="219"/>
    </location>
    <ligand>
        <name>substrate</name>
    </ligand>
</feature>
<dbReference type="PIRSF" id="PIRSF038994">
    <property type="entry name" value="NagA"/>
    <property type="match status" value="1"/>
</dbReference>
<feature type="binding site" evidence="7">
    <location>
        <position position="226"/>
    </location>
    <ligand>
        <name>substrate</name>
    </ligand>
</feature>
<dbReference type="InterPro" id="IPR032466">
    <property type="entry name" value="Metal_Hydrolase"/>
</dbReference>
<dbReference type="GO" id="GO:0006046">
    <property type="term" value="P:N-acetylglucosamine catabolic process"/>
    <property type="evidence" value="ECO:0007669"/>
    <property type="project" value="TreeGrafter"/>
</dbReference>
<keyword evidence="2 8" id="KW-0479">Metal-binding</keyword>
<accession>A0A0B8T187</accession>
<comment type="cofactor">
    <cofactor evidence="8">
        <name>a divalent metal cation</name>
        <dbReference type="ChEBI" id="CHEBI:60240"/>
    </cofactor>
    <text evidence="8">Binds 1 divalent metal cation per subunit.</text>
</comment>
<dbReference type="GO" id="GO:0008448">
    <property type="term" value="F:N-acetylglucosamine-6-phosphate deacetylase activity"/>
    <property type="evidence" value="ECO:0007669"/>
    <property type="project" value="InterPro"/>
</dbReference>
<dbReference type="RefSeq" id="WP_037497917.1">
    <property type="nucleotide sequence ID" value="NZ_JJMU01000026.1"/>
</dbReference>
<proteinExistence type="inferred from homology"/>
<dbReference type="PATRIC" id="fig|1229276.3.peg.1904"/>
<evidence type="ECO:0000256" key="6">
    <source>
        <dbReference type="PIRSR" id="PIRSR038994-1"/>
    </source>
</evidence>
<evidence type="ECO:0000256" key="5">
    <source>
        <dbReference type="PIRNR" id="PIRNR038994"/>
    </source>
</evidence>
<dbReference type="InterPro" id="IPR006680">
    <property type="entry name" value="Amidohydro-rel"/>
</dbReference>
<dbReference type="SUPFAM" id="SSF51556">
    <property type="entry name" value="Metallo-dependent hydrolases"/>
    <property type="match status" value="1"/>
</dbReference>
<sequence>MQNQKTALVNGQIFNGDDIFLGHALLMEGREIRGIFPKHAIPEDYLQVDVDGANICAGLIDLQIYGTGEDLFSAQLSAESLYRIEQNLLAQGCTSFMLTLATNTVAAFKEAIQIFQQARPEVALGLHLEGPFLNVKKRGAHPAEHILPATQGSIDELLKEDQGAVKMMTVAPELIDEQCVRSLLQRGILLSAGHSAATFAEATAGFESGIITTTHLWNAMSPFHHRESGLPGATFQHHTAMASIIVDGIHVDYEAVKISKRLMHDRLFLITDAVGASKTGIYQHILKNDHFTLPDGTLSGSALTMLGAIRNCVEHVGIPLEEAIRMATTYPAKLINRHDLGNLNRDSVANVLVFDADFNVQSVFFEGVKQV</sequence>
<evidence type="ECO:0000256" key="3">
    <source>
        <dbReference type="ARBA" id="ARBA00022801"/>
    </source>
</evidence>
<dbReference type="PANTHER" id="PTHR11113">
    <property type="entry name" value="N-ACETYLGLUCOSAMINE-6-PHOSPHATE DEACETYLASE"/>
    <property type="match status" value="1"/>
</dbReference>
<dbReference type="AlphaFoldDB" id="A0A0B8T187"/>
<feature type="binding site" evidence="8">
    <location>
        <position position="215"/>
    </location>
    <ligand>
        <name>Zn(2+)</name>
        <dbReference type="ChEBI" id="CHEBI:29105"/>
    </ligand>
</feature>
<dbReference type="GO" id="GO:0046872">
    <property type="term" value="F:metal ion binding"/>
    <property type="evidence" value="ECO:0007669"/>
    <property type="project" value="UniProtKB-KW"/>
</dbReference>
<name>A0A0B8T187_9SPHI</name>
<dbReference type="Gene3D" id="2.30.40.10">
    <property type="entry name" value="Urease, subunit C, domain 1"/>
    <property type="match status" value="1"/>
</dbReference>
<reference evidence="10 11" key="2">
    <citation type="journal article" date="2015" name="PLoS ONE">
        <title>Whole-Genome Optical Mapping and Finished Genome Sequence of Sphingobacterium deserti sp. nov., a New Species Isolated from the Western Desert of China.</title>
        <authorList>
            <person name="Teng C."/>
            <person name="Zhou Z."/>
            <person name="Molnar I."/>
            <person name="Li X."/>
            <person name="Tang R."/>
            <person name="Chen M."/>
            <person name="Wang L."/>
            <person name="Su S."/>
            <person name="Zhang W."/>
            <person name="Lin M."/>
        </authorList>
    </citation>
    <scope>NUCLEOTIDE SEQUENCE [LARGE SCALE GENOMIC DNA]</scope>
    <source>
        <strain evidence="11">ACCC05744</strain>
    </source>
</reference>
<dbReference type="PANTHER" id="PTHR11113:SF14">
    <property type="entry name" value="N-ACETYLGLUCOSAMINE-6-PHOSPHATE DEACETYLASE"/>
    <property type="match status" value="1"/>
</dbReference>
<evidence type="ECO:0000256" key="8">
    <source>
        <dbReference type="PIRSR" id="PIRSR038994-3"/>
    </source>
</evidence>
<comment type="caution">
    <text evidence="10">The sequence shown here is derived from an EMBL/GenBank/DDBJ whole genome shotgun (WGS) entry which is preliminary data.</text>
</comment>
<keyword evidence="4 5" id="KW-0119">Carbohydrate metabolism</keyword>
<dbReference type="OrthoDB" id="9776488at2"/>
<dbReference type="eggNOG" id="COG1820">
    <property type="taxonomic scope" value="Bacteria"/>
</dbReference>
<keyword evidence="3 5" id="KW-0378">Hydrolase</keyword>
<feature type="binding site" evidence="7">
    <location>
        <begin position="298"/>
        <end position="300"/>
    </location>
    <ligand>
        <name>substrate</name>
    </ligand>
</feature>
<gene>
    <name evidence="10" type="ORF">DI53_1848</name>
</gene>
<evidence type="ECO:0000313" key="10">
    <source>
        <dbReference type="EMBL" id="KGE14421.1"/>
    </source>
</evidence>
<evidence type="ECO:0000256" key="2">
    <source>
        <dbReference type="ARBA" id="ARBA00022723"/>
    </source>
</evidence>
<evidence type="ECO:0000259" key="9">
    <source>
        <dbReference type="Pfam" id="PF01979"/>
    </source>
</evidence>
<feature type="domain" description="Amidohydrolase-related" evidence="9">
    <location>
        <begin position="55"/>
        <end position="367"/>
    </location>
</feature>
<dbReference type="InterPro" id="IPR011059">
    <property type="entry name" value="Metal-dep_hydrolase_composite"/>
</dbReference>
<dbReference type="STRING" id="1229276.DI53_1848"/>
<comment type="similarity">
    <text evidence="1 5">Belongs to the metallo-dependent hydrolases superfamily. NagA family.</text>
</comment>
<keyword evidence="11" id="KW-1185">Reference proteome</keyword>
<evidence type="ECO:0000256" key="4">
    <source>
        <dbReference type="ARBA" id="ARBA00023277"/>
    </source>
</evidence>
<dbReference type="Proteomes" id="UP000031802">
    <property type="component" value="Unassembled WGS sequence"/>
</dbReference>
<feature type="binding site" evidence="8">
    <location>
        <position position="194"/>
    </location>
    <ligand>
        <name>Zn(2+)</name>
        <dbReference type="ChEBI" id="CHEBI:29105"/>
    </ligand>
</feature>
<dbReference type="SUPFAM" id="SSF51338">
    <property type="entry name" value="Composite domain of metallo-dependent hydrolases"/>
    <property type="match status" value="1"/>
</dbReference>
<feature type="active site" description="Proton donor/acceptor" evidence="6">
    <location>
        <position position="272"/>
    </location>
</feature>
<evidence type="ECO:0000256" key="7">
    <source>
        <dbReference type="PIRSR" id="PIRSR038994-2"/>
    </source>
</evidence>
<dbReference type="Pfam" id="PF01979">
    <property type="entry name" value="Amidohydro_1"/>
    <property type="match status" value="1"/>
</dbReference>
<feature type="binding site" evidence="7">
    <location>
        <position position="140"/>
    </location>
    <ligand>
        <name>substrate</name>
    </ligand>
</feature>
<dbReference type="NCBIfam" id="TIGR00221">
    <property type="entry name" value="nagA"/>
    <property type="match status" value="1"/>
</dbReference>